<reference evidence="7 8" key="1">
    <citation type="journal article" date="2016" name="Environ. Microbiol.">
        <title>Genomic resolution of a cold subsurface aquifer community provides metabolic insights for novel microbes adapted to high CO concentrations.</title>
        <authorList>
            <person name="Probst A.J."/>
            <person name="Castelle C.J."/>
            <person name="Singh A."/>
            <person name="Brown C.T."/>
            <person name="Anantharaman K."/>
            <person name="Sharon I."/>
            <person name="Hug L.A."/>
            <person name="Burstein D."/>
            <person name="Emerson J.B."/>
            <person name="Thomas B.C."/>
            <person name="Banfield J.F."/>
        </authorList>
    </citation>
    <scope>NUCLEOTIDE SEQUENCE [LARGE SCALE GENOMIC DNA]</scope>
    <source>
        <strain evidence="7">CG2_30_40_21</strain>
    </source>
</reference>
<evidence type="ECO:0000313" key="8">
    <source>
        <dbReference type="Proteomes" id="UP000183085"/>
    </source>
</evidence>
<dbReference type="PROSITE" id="PS51257">
    <property type="entry name" value="PROKAR_LIPOPROTEIN"/>
    <property type="match status" value="1"/>
</dbReference>
<evidence type="ECO:0000256" key="6">
    <source>
        <dbReference type="SAM" id="MobiDB-lite"/>
    </source>
</evidence>
<dbReference type="STRING" id="1817895.AUJ95_04015"/>
<gene>
    <name evidence="7" type="ORF">AUJ95_04015</name>
</gene>
<dbReference type="PANTHER" id="PTHR47245">
    <property type="entry name" value="PEPTIDYLPROLYL ISOMERASE"/>
    <property type="match status" value="1"/>
</dbReference>
<protein>
    <recommendedName>
        <fullName evidence="2">peptidylprolyl isomerase</fullName>
        <ecNumber evidence="2">5.2.1.8</ecNumber>
    </recommendedName>
</protein>
<comment type="catalytic activity">
    <reaction evidence="1">
        <text>[protein]-peptidylproline (omega=180) = [protein]-peptidylproline (omega=0)</text>
        <dbReference type="Rhea" id="RHEA:16237"/>
        <dbReference type="Rhea" id="RHEA-COMP:10747"/>
        <dbReference type="Rhea" id="RHEA-COMP:10748"/>
        <dbReference type="ChEBI" id="CHEBI:83833"/>
        <dbReference type="ChEBI" id="CHEBI:83834"/>
        <dbReference type="EC" id="5.2.1.8"/>
    </reaction>
</comment>
<dbReference type="EC" id="5.2.1.8" evidence="2"/>
<keyword evidence="5" id="KW-0413">Isomerase</keyword>
<name>A0A1J5DXV2_9BACT</name>
<dbReference type="Pfam" id="PF13624">
    <property type="entry name" value="SurA_N_3"/>
    <property type="match status" value="1"/>
</dbReference>
<dbReference type="SUPFAM" id="SSF109998">
    <property type="entry name" value="Triger factor/SurA peptide-binding domain-like"/>
    <property type="match status" value="1"/>
</dbReference>
<dbReference type="Gene3D" id="1.10.4030.10">
    <property type="entry name" value="Porin chaperone SurA, peptide-binding domain"/>
    <property type="match status" value="1"/>
</dbReference>
<organism evidence="7 8">
    <name type="scientific">Candidatus Desantisbacteria bacterium CG2_30_40_21</name>
    <dbReference type="NCBI Taxonomy" id="1817895"/>
    <lineage>
        <taxon>Bacteria</taxon>
        <taxon>Candidatus Desantisiibacteriota</taxon>
    </lineage>
</organism>
<dbReference type="AlphaFoldDB" id="A0A1J5DXV2"/>
<evidence type="ECO:0000313" key="7">
    <source>
        <dbReference type="EMBL" id="OIP40929.1"/>
    </source>
</evidence>
<evidence type="ECO:0000256" key="2">
    <source>
        <dbReference type="ARBA" id="ARBA00013194"/>
    </source>
</evidence>
<evidence type="ECO:0000256" key="4">
    <source>
        <dbReference type="ARBA" id="ARBA00023110"/>
    </source>
</evidence>
<evidence type="ECO:0000256" key="5">
    <source>
        <dbReference type="ARBA" id="ARBA00023235"/>
    </source>
</evidence>
<proteinExistence type="predicted"/>
<dbReference type="Gene3D" id="1.10.8.1040">
    <property type="match status" value="1"/>
</dbReference>
<dbReference type="Proteomes" id="UP000183085">
    <property type="component" value="Unassembled WGS sequence"/>
</dbReference>
<dbReference type="EMBL" id="MNYI01000100">
    <property type="protein sequence ID" value="OIP40929.1"/>
    <property type="molecule type" value="Genomic_DNA"/>
</dbReference>
<comment type="caution">
    <text evidence="7">The sequence shown here is derived from an EMBL/GenBank/DDBJ whole genome shotgun (WGS) entry which is preliminary data.</text>
</comment>
<keyword evidence="3" id="KW-0732">Signal</keyword>
<accession>A0A1J5DXV2</accession>
<feature type="region of interest" description="Disordered" evidence="6">
    <location>
        <begin position="187"/>
        <end position="211"/>
    </location>
</feature>
<dbReference type="InterPro" id="IPR050245">
    <property type="entry name" value="PrsA_foldase"/>
</dbReference>
<evidence type="ECO:0000256" key="1">
    <source>
        <dbReference type="ARBA" id="ARBA00000971"/>
    </source>
</evidence>
<evidence type="ECO:0000256" key="3">
    <source>
        <dbReference type="ARBA" id="ARBA00022729"/>
    </source>
</evidence>
<dbReference type="PANTHER" id="PTHR47245:SF1">
    <property type="entry name" value="FOLDASE PROTEIN PRSA"/>
    <property type="match status" value="1"/>
</dbReference>
<keyword evidence="4" id="KW-0697">Rotamase</keyword>
<dbReference type="InterPro" id="IPR027304">
    <property type="entry name" value="Trigger_fact/SurA_dom_sf"/>
</dbReference>
<sequence>MKGLRFFGLVMGACVIFSGCGQQGNSSPVIATVNGEKITAADMDKQMEEMPPAYREMFADPANKEKLLTRLIKERILLQEAKKAKIGQRPDILEKIKAMNNQLMVQEIIKLNVLEKTTISDKEVADYYKANEEKIQQYAQGKSFNEIKGQLKEIALQDKQNSYFEKWVEGLEKQAKITKNLELLNPKKGIAPQSNKDNFKKGISRNGTPTG</sequence>
<dbReference type="GO" id="GO:0003755">
    <property type="term" value="F:peptidyl-prolyl cis-trans isomerase activity"/>
    <property type="evidence" value="ECO:0007669"/>
    <property type="project" value="UniProtKB-KW"/>
</dbReference>